<evidence type="ECO:0000313" key="2">
    <source>
        <dbReference type="EMBL" id="KJR84803.1"/>
    </source>
</evidence>
<reference evidence="2 3" key="1">
    <citation type="journal article" date="2014" name="BMC Genomics">
        <title>Comparative genomics of the major fungal agents of human and animal Sporotrichosis: Sporothrix schenckii and Sporothrix brasiliensis.</title>
        <authorList>
            <person name="Teixeira M.M."/>
            <person name="de Almeida L.G."/>
            <person name="Kubitschek-Barreira P."/>
            <person name="Alves F.L."/>
            <person name="Kioshima E.S."/>
            <person name="Abadio A.K."/>
            <person name="Fernandes L."/>
            <person name="Derengowski L.S."/>
            <person name="Ferreira K.S."/>
            <person name="Souza R.C."/>
            <person name="Ruiz J.C."/>
            <person name="de Andrade N.C."/>
            <person name="Paes H.C."/>
            <person name="Nicola A.M."/>
            <person name="Albuquerque P."/>
            <person name="Gerber A.L."/>
            <person name="Martins V.P."/>
            <person name="Peconick L.D."/>
            <person name="Neto A.V."/>
            <person name="Chaucanez C.B."/>
            <person name="Silva P.A."/>
            <person name="Cunha O.L."/>
            <person name="de Oliveira F.F."/>
            <person name="dos Santos T.C."/>
            <person name="Barros A.L."/>
            <person name="Soares M.A."/>
            <person name="de Oliveira L.M."/>
            <person name="Marini M.M."/>
            <person name="Villalobos-Duno H."/>
            <person name="Cunha M.M."/>
            <person name="de Hoog S."/>
            <person name="da Silveira J.F."/>
            <person name="Henrissat B."/>
            <person name="Nino-Vega G.A."/>
            <person name="Cisalpino P.S."/>
            <person name="Mora-Montes H.M."/>
            <person name="Almeida S.R."/>
            <person name="Stajich J.E."/>
            <person name="Lopes-Bezerra L.M."/>
            <person name="Vasconcelos A.T."/>
            <person name="Felipe M.S."/>
        </authorList>
    </citation>
    <scope>NUCLEOTIDE SEQUENCE [LARGE SCALE GENOMIC DNA]</scope>
    <source>
        <strain evidence="2 3">1099-18</strain>
    </source>
</reference>
<dbReference type="EMBL" id="AXCR01000007">
    <property type="protein sequence ID" value="KJR84803.1"/>
    <property type="molecule type" value="Genomic_DNA"/>
</dbReference>
<accession>A0A0F2M525</accession>
<proteinExistence type="predicted"/>
<dbReference type="VEuPathDB" id="FungiDB:SPSK_10007"/>
<name>A0A0F2M525_SPOSC</name>
<dbReference type="GeneID" id="27671847"/>
<organism evidence="2 3">
    <name type="scientific">Sporothrix schenckii 1099-18</name>
    <dbReference type="NCBI Taxonomy" id="1397361"/>
    <lineage>
        <taxon>Eukaryota</taxon>
        <taxon>Fungi</taxon>
        <taxon>Dikarya</taxon>
        <taxon>Ascomycota</taxon>
        <taxon>Pezizomycotina</taxon>
        <taxon>Sordariomycetes</taxon>
        <taxon>Sordariomycetidae</taxon>
        <taxon>Ophiostomatales</taxon>
        <taxon>Ophiostomataceae</taxon>
        <taxon>Sporothrix</taxon>
    </lineage>
</organism>
<sequence>MSNSDHWRLFSSLKGVAPDSARGPFLQRSRTSALAHKNDQDGATNPPLSNRRAQSPGGKETIRSTTTSQRRDDRRPTHHSTSARSVYNENSRVSWIERLVDTSSATPAGESRCAMAN</sequence>
<feature type="compositionally biased region" description="Polar residues" evidence="1">
    <location>
        <begin position="41"/>
        <end position="53"/>
    </location>
</feature>
<evidence type="ECO:0000313" key="3">
    <source>
        <dbReference type="Proteomes" id="UP000033710"/>
    </source>
</evidence>
<dbReference type="RefSeq" id="XP_016587479.1">
    <property type="nucleotide sequence ID" value="XM_016736570.1"/>
</dbReference>
<reference evidence="2 3" key="2">
    <citation type="journal article" date="2015" name="Eukaryot. Cell">
        <title>Asexual propagation of a virulent clone complex in a human and feline outbreak of sporotrichosis.</title>
        <authorList>
            <person name="Teixeira Mde M."/>
            <person name="Rodrigues A.M."/>
            <person name="Tsui C.K."/>
            <person name="de Almeida L.G."/>
            <person name="Van Diepeningen A.D."/>
            <person name="van den Ende B.G."/>
            <person name="Fernandes G.F."/>
            <person name="Kano R."/>
            <person name="Hamelin R.C."/>
            <person name="Lopes-Bezerra L.M."/>
            <person name="Vasconcelos A.T."/>
            <person name="de Hoog S."/>
            <person name="de Camargo Z.P."/>
            <person name="Felipe M.S."/>
        </authorList>
    </citation>
    <scope>NUCLEOTIDE SEQUENCE [LARGE SCALE GENOMIC DNA]</scope>
    <source>
        <strain evidence="2 3">1099-18</strain>
    </source>
</reference>
<dbReference type="KEGG" id="ssck:SPSK_10007"/>
<evidence type="ECO:0000256" key="1">
    <source>
        <dbReference type="SAM" id="MobiDB-lite"/>
    </source>
</evidence>
<feature type="compositionally biased region" description="Polar residues" evidence="1">
    <location>
        <begin position="79"/>
        <end position="91"/>
    </location>
</feature>
<dbReference type="Proteomes" id="UP000033710">
    <property type="component" value="Unassembled WGS sequence"/>
</dbReference>
<gene>
    <name evidence="2" type="ORF">SPSK_10007</name>
</gene>
<protein>
    <submittedName>
        <fullName evidence="2">Uncharacterized protein</fullName>
    </submittedName>
</protein>
<dbReference type="AlphaFoldDB" id="A0A0F2M525"/>
<feature type="region of interest" description="Disordered" evidence="1">
    <location>
        <begin position="13"/>
        <end position="91"/>
    </location>
</feature>
<comment type="caution">
    <text evidence="2">The sequence shown here is derived from an EMBL/GenBank/DDBJ whole genome shotgun (WGS) entry which is preliminary data.</text>
</comment>